<keyword evidence="7 9" id="KW-0472">Membrane</keyword>
<dbReference type="InterPro" id="IPR044669">
    <property type="entry name" value="YneE/VCCN1/2-like"/>
</dbReference>
<keyword evidence="4 9" id="KW-0812">Transmembrane</keyword>
<evidence type="ECO:0000313" key="10">
    <source>
        <dbReference type="EMBL" id="SHF57047.1"/>
    </source>
</evidence>
<keyword evidence="3" id="KW-1003">Cell membrane</keyword>
<evidence type="ECO:0000256" key="7">
    <source>
        <dbReference type="ARBA" id="ARBA00023136"/>
    </source>
</evidence>
<keyword evidence="11" id="KW-1185">Reference proteome</keyword>
<dbReference type="STRING" id="1302690.BUE76_08375"/>
<evidence type="ECO:0000256" key="9">
    <source>
        <dbReference type="SAM" id="Phobius"/>
    </source>
</evidence>
<dbReference type="EMBL" id="FQUO01000009">
    <property type="protein sequence ID" value="SHF57047.1"/>
    <property type="molecule type" value="Genomic_DNA"/>
</dbReference>
<accession>A0A1M5CQX6</accession>
<dbReference type="OrthoDB" id="445589at2"/>
<dbReference type="RefSeq" id="WP_073043933.1">
    <property type="nucleotide sequence ID" value="NZ_FQUO01000009.1"/>
</dbReference>
<dbReference type="Proteomes" id="UP000184368">
    <property type="component" value="Unassembled WGS sequence"/>
</dbReference>
<keyword evidence="5 9" id="KW-1133">Transmembrane helix</keyword>
<dbReference type="AlphaFoldDB" id="A0A1M5CQX6"/>
<gene>
    <name evidence="10" type="ORF">SAMN05444008_109175</name>
</gene>
<dbReference type="PANTHER" id="PTHR33281:SF19">
    <property type="entry name" value="VOLTAGE-DEPENDENT ANION CHANNEL-FORMING PROTEIN YNEE"/>
    <property type="match status" value="1"/>
</dbReference>
<keyword evidence="6" id="KW-0406">Ion transport</keyword>
<evidence type="ECO:0000256" key="2">
    <source>
        <dbReference type="ARBA" id="ARBA00022448"/>
    </source>
</evidence>
<name>A0A1M5CQX6_9BACT</name>
<organism evidence="10 11">
    <name type="scientific">Cnuella takakiae</name>
    <dbReference type="NCBI Taxonomy" id="1302690"/>
    <lineage>
        <taxon>Bacteria</taxon>
        <taxon>Pseudomonadati</taxon>
        <taxon>Bacteroidota</taxon>
        <taxon>Chitinophagia</taxon>
        <taxon>Chitinophagales</taxon>
        <taxon>Chitinophagaceae</taxon>
        <taxon>Cnuella</taxon>
    </lineage>
</organism>
<feature type="transmembrane region" description="Helical" evidence="9">
    <location>
        <begin position="45"/>
        <end position="62"/>
    </location>
</feature>
<evidence type="ECO:0000256" key="5">
    <source>
        <dbReference type="ARBA" id="ARBA00022989"/>
    </source>
</evidence>
<feature type="transmembrane region" description="Helical" evidence="9">
    <location>
        <begin position="264"/>
        <end position="282"/>
    </location>
</feature>
<dbReference type="GO" id="GO:0005886">
    <property type="term" value="C:plasma membrane"/>
    <property type="evidence" value="ECO:0007669"/>
    <property type="project" value="UniProtKB-SubCell"/>
</dbReference>
<evidence type="ECO:0000256" key="1">
    <source>
        <dbReference type="ARBA" id="ARBA00004651"/>
    </source>
</evidence>
<dbReference type="Pfam" id="PF25539">
    <property type="entry name" value="Bestrophin_2"/>
    <property type="match status" value="1"/>
</dbReference>
<feature type="transmembrane region" description="Helical" evidence="9">
    <location>
        <begin position="21"/>
        <end position="39"/>
    </location>
</feature>
<evidence type="ECO:0000256" key="4">
    <source>
        <dbReference type="ARBA" id="ARBA00022692"/>
    </source>
</evidence>
<proteinExistence type="inferred from homology"/>
<evidence type="ECO:0000256" key="6">
    <source>
        <dbReference type="ARBA" id="ARBA00023065"/>
    </source>
</evidence>
<protein>
    <submittedName>
        <fullName evidence="10">Putative membrane protein</fullName>
    </submittedName>
</protein>
<dbReference type="GO" id="GO:0005254">
    <property type="term" value="F:chloride channel activity"/>
    <property type="evidence" value="ECO:0007669"/>
    <property type="project" value="InterPro"/>
</dbReference>
<comment type="similarity">
    <text evidence="8">Belongs to the anion channel-forming bestrophin (TC 1.A.46) family.</text>
</comment>
<reference evidence="10 11" key="1">
    <citation type="submission" date="2016-11" db="EMBL/GenBank/DDBJ databases">
        <authorList>
            <person name="Jaros S."/>
            <person name="Januszkiewicz K."/>
            <person name="Wedrychowicz H."/>
        </authorList>
    </citation>
    <scope>NUCLEOTIDE SEQUENCE [LARGE SCALE GENOMIC DNA]</scope>
    <source>
        <strain evidence="10 11">DSM 26897</strain>
    </source>
</reference>
<feature type="transmembrane region" description="Helical" evidence="9">
    <location>
        <begin position="234"/>
        <end position="252"/>
    </location>
</feature>
<sequence>MYTARNLSPAVILRFAWKPQLAFLAHATLVTFLFEVAGFTFLALPFVPISLLGTAVAFYVGFKNNSSYERLWEARKLWGAIVNYSRAFTVLVLDYLQASASIDNDTIQEHRRVLVYRHIAWINALRIQLRQRRVWEHKEDPFVNIVAEQTPFVNQNLLDEIRQFLHGHEAERLYNKANTATHILRQQSEHLQRLAAQGCTDSFKQVELGRLLTELYNQQGACERIKTYPFPRQYAIFSELFVWILALVLPFGLVGEMARIDHNFVWLTIPMSVLISWIFYVMEVVGDRSENPFENSINDIPMTAICRTIEIDLREMLGEKDVPGKIYPVENILM</sequence>
<comment type="subcellular location">
    <subcellularLocation>
        <location evidence="1">Cell membrane</location>
        <topology evidence="1">Multi-pass membrane protein</topology>
    </subcellularLocation>
</comment>
<evidence type="ECO:0000256" key="8">
    <source>
        <dbReference type="ARBA" id="ARBA00034708"/>
    </source>
</evidence>
<dbReference type="PANTHER" id="PTHR33281">
    <property type="entry name" value="UPF0187 PROTEIN YNEE"/>
    <property type="match status" value="1"/>
</dbReference>
<evidence type="ECO:0000256" key="3">
    <source>
        <dbReference type="ARBA" id="ARBA00022475"/>
    </source>
</evidence>
<keyword evidence="2" id="KW-0813">Transport</keyword>
<evidence type="ECO:0000313" key="11">
    <source>
        <dbReference type="Proteomes" id="UP000184368"/>
    </source>
</evidence>